<comment type="caution">
    <text evidence="3">The sequence shown here is derived from an EMBL/GenBank/DDBJ whole genome shotgun (WGS) entry which is preliminary data.</text>
</comment>
<feature type="coiled-coil region" evidence="1">
    <location>
        <begin position="3"/>
        <end position="37"/>
    </location>
</feature>
<feature type="non-terminal residue" evidence="3">
    <location>
        <position position="1"/>
    </location>
</feature>
<organism evidence="3">
    <name type="scientific">Tanacetum cinerariifolium</name>
    <name type="common">Dalmatian daisy</name>
    <name type="synonym">Chrysanthemum cinerariifolium</name>
    <dbReference type="NCBI Taxonomy" id="118510"/>
    <lineage>
        <taxon>Eukaryota</taxon>
        <taxon>Viridiplantae</taxon>
        <taxon>Streptophyta</taxon>
        <taxon>Embryophyta</taxon>
        <taxon>Tracheophyta</taxon>
        <taxon>Spermatophyta</taxon>
        <taxon>Magnoliopsida</taxon>
        <taxon>eudicotyledons</taxon>
        <taxon>Gunneridae</taxon>
        <taxon>Pentapetalae</taxon>
        <taxon>asterids</taxon>
        <taxon>campanulids</taxon>
        <taxon>Asterales</taxon>
        <taxon>Asteraceae</taxon>
        <taxon>Asteroideae</taxon>
        <taxon>Anthemideae</taxon>
        <taxon>Anthemidinae</taxon>
        <taxon>Tanacetum</taxon>
    </lineage>
</organism>
<accession>A0A699WZY5</accession>
<dbReference type="AlphaFoldDB" id="A0A699WZY5"/>
<protein>
    <submittedName>
        <fullName evidence="3">Uncharacterized protein</fullName>
    </submittedName>
</protein>
<gene>
    <name evidence="3" type="ORF">Tci_923147</name>
</gene>
<name>A0A699WZY5_TANCI</name>
<feature type="region of interest" description="Disordered" evidence="2">
    <location>
        <begin position="60"/>
        <end position="83"/>
    </location>
</feature>
<reference evidence="3" key="1">
    <citation type="journal article" date="2019" name="Sci. Rep.">
        <title>Draft genome of Tanacetum cinerariifolium, the natural source of mosquito coil.</title>
        <authorList>
            <person name="Yamashiro T."/>
            <person name="Shiraishi A."/>
            <person name="Satake H."/>
            <person name="Nakayama K."/>
        </authorList>
    </citation>
    <scope>NUCLEOTIDE SEQUENCE</scope>
</reference>
<evidence type="ECO:0000256" key="2">
    <source>
        <dbReference type="SAM" id="MobiDB-lite"/>
    </source>
</evidence>
<sequence>DRVLDLEKRKTAQAKEIADLEKRVKKLERKRRSRTSKMNLFKLGTSRRRSLDYELAARLRAEKQRSKPPNQISKEKSNMILLD</sequence>
<feature type="non-terminal residue" evidence="3">
    <location>
        <position position="83"/>
    </location>
</feature>
<dbReference type="EMBL" id="BKCJ011766647">
    <property type="protein sequence ID" value="GFD51178.1"/>
    <property type="molecule type" value="Genomic_DNA"/>
</dbReference>
<proteinExistence type="predicted"/>
<evidence type="ECO:0000313" key="3">
    <source>
        <dbReference type="EMBL" id="GFD51178.1"/>
    </source>
</evidence>
<evidence type="ECO:0000256" key="1">
    <source>
        <dbReference type="SAM" id="Coils"/>
    </source>
</evidence>
<keyword evidence="1" id="KW-0175">Coiled coil</keyword>